<evidence type="ECO:0000256" key="2">
    <source>
        <dbReference type="ARBA" id="ARBA00022801"/>
    </source>
</evidence>
<protein>
    <submittedName>
        <fullName evidence="5">Allophanate hydrolase</fullName>
    </submittedName>
</protein>
<proteinExistence type="predicted"/>
<dbReference type="PANTHER" id="PTHR34698:SF2">
    <property type="entry name" value="5-OXOPROLINASE SUBUNIT B"/>
    <property type="match status" value="1"/>
</dbReference>
<accession>A0A1V0TKX9</accession>
<sequence length="205" mass="22209">MRALLTAGSRAVLVELDTLEEVIQVHESLRLDRPVGCVDLVPAARTLLISFDPDRTTRKALADDLSSRTGATHRSPQPRVVEIPVVYDGTDLAEVARLSGLTVGEVVRRHGTARYTVAFCGFAPGFAYLSGLDPALHLPRRPVPRTRVAPGSVAIADQFASVYPRASPGGWHLLGRTSAELWSIERQPPSLLTPGTQVRFIQVTS</sequence>
<dbReference type="InterPro" id="IPR003833">
    <property type="entry name" value="CT_C_D"/>
</dbReference>
<dbReference type="PANTHER" id="PTHR34698">
    <property type="entry name" value="5-OXOPROLINASE SUBUNIT B"/>
    <property type="match status" value="1"/>
</dbReference>
<gene>
    <name evidence="5" type="ORF">B1H19_03240</name>
</gene>
<evidence type="ECO:0000259" key="4">
    <source>
        <dbReference type="SMART" id="SM00796"/>
    </source>
</evidence>
<dbReference type="InterPro" id="IPR029000">
    <property type="entry name" value="Cyclophilin-like_dom_sf"/>
</dbReference>
<dbReference type="EMBL" id="CP020569">
    <property type="protein sequence ID" value="ARF53312.1"/>
    <property type="molecule type" value="Genomic_DNA"/>
</dbReference>
<reference evidence="5 6" key="1">
    <citation type="submission" date="2017-04" db="EMBL/GenBank/DDBJ databases">
        <title>Complete Genome Sequence of Streptomyces gilvosporeus F607, a Capable Producer of Natamycin.</title>
        <authorList>
            <person name="Zong G."/>
            <person name="Zhong C."/>
            <person name="Fu J."/>
            <person name="Qin R."/>
            <person name="Cao G."/>
        </authorList>
    </citation>
    <scope>NUCLEOTIDE SEQUENCE [LARGE SCALE GENOMIC DNA]</scope>
    <source>
        <strain evidence="5 6">F607</strain>
    </source>
</reference>
<evidence type="ECO:0000256" key="1">
    <source>
        <dbReference type="ARBA" id="ARBA00022741"/>
    </source>
</evidence>
<dbReference type="RefSeq" id="WP_083102742.1">
    <property type="nucleotide sequence ID" value="NZ_CP020569.1"/>
</dbReference>
<keyword evidence="1" id="KW-0547">Nucleotide-binding</keyword>
<name>A0A1V0TKX9_9ACTN</name>
<dbReference type="AlphaFoldDB" id="A0A1V0TKX9"/>
<dbReference type="OrthoDB" id="9778567at2"/>
<keyword evidence="2 5" id="KW-0378">Hydrolase</keyword>
<dbReference type="Proteomes" id="UP000192726">
    <property type="component" value="Chromosome"/>
</dbReference>
<dbReference type="Gene3D" id="2.40.100.10">
    <property type="entry name" value="Cyclophilin-like"/>
    <property type="match status" value="1"/>
</dbReference>
<keyword evidence="6" id="KW-1185">Reference proteome</keyword>
<dbReference type="InterPro" id="IPR010016">
    <property type="entry name" value="PxpB"/>
</dbReference>
<dbReference type="SUPFAM" id="SSF50891">
    <property type="entry name" value="Cyclophilin-like"/>
    <property type="match status" value="1"/>
</dbReference>
<dbReference type="KEGG" id="sgv:B1H19_03240"/>
<feature type="domain" description="Carboxyltransferase" evidence="4">
    <location>
        <begin position="1"/>
        <end position="192"/>
    </location>
</feature>
<dbReference type="GO" id="GO:0005524">
    <property type="term" value="F:ATP binding"/>
    <property type="evidence" value="ECO:0007669"/>
    <property type="project" value="UniProtKB-KW"/>
</dbReference>
<dbReference type="STRING" id="553510.B1H19_03240"/>
<evidence type="ECO:0000313" key="6">
    <source>
        <dbReference type="Proteomes" id="UP000192726"/>
    </source>
</evidence>
<dbReference type="SMART" id="SM00796">
    <property type="entry name" value="AHS1"/>
    <property type="match status" value="1"/>
</dbReference>
<organism evidence="5 6">
    <name type="scientific">Streptomyces gilvosporeus</name>
    <dbReference type="NCBI Taxonomy" id="553510"/>
    <lineage>
        <taxon>Bacteria</taxon>
        <taxon>Bacillati</taxon>
        <taxon>Actinomycetota</taxon>
        <taxon>Actinomycetes</taxon>
        <taxon>Kitasatosporales</taxon>
        <taxon>Streptomycetaceae</taxon>
        <taxon>Streptomyces</taxon>
    </lineage>
</organism>
<evidence type="ECO:0000313" key="5">
    <source>
        <dbReference type="EMBL" id="ARF53312.1"/>
    </source>
</evidence>
<dbReference type="GO" id="GO:0016787">
    <property type="term" value="F:hydrolase activity"/>
    <property type="evidence" value="ECO:0007669"/>
    <property type="project" value="UniProtKB-KW"/>
</dbReference>
<evidence type="ECO:0000256" key="3">
    <source>
        <dbReference type="ARBA" id="ARBA00022840"/>
    </source>
</evidence>
<dbReference type="Gene3D" id="3.30.1360.40">
    <property type="match status" value="1"/>
</dbReference>
<dbReference type="SUPFAM" id="SSF160467">
    <property type="entry name" value="PH0987 N-terminal domain-like"/>
    <property type="match status" value="1"/>
</dbReference>
<dbReference type="Pfam" id="PF02682">
    <property type="entry name" value="CT_C_D"/>
    <property type="match status" value="1"/>
</dbReference>
<keyword evidence="3" id="KW-0067">ATP-binding</keyword>